<name>A0A1H7L3P5_9FIRM</name>
<dbReference type="EMBL" id="FNZX01000014">
    <property type="protein sequence ID" value="SEK92887.1"/>
    <property type="molecule type" value="Genomic_DNA"/>
</dbReference>
<sequence length="572" mass="63848">MLNFEILKETPFCLGTAQVNWVKETIENMTEEQKIGQIFCPINGEVEPEKIKEFIDEFHPGGVLYRPMPAETIQNCHRAFQDNSDIPMLLAANLESGGVGIASDGTYFSRPMGVAATGDKENAYRLGYISGKEAKAVGCNWSFAPICDLDKNYMNPIMNVRTYGDNVNTVTNFVKEQLRGLDENGVAAAAKHFPGDGVDFRDQHLVASVNSLSVEEYDASYGKIWKEVVDTGILSVMVGHILQPAYSKYFNPDLKDEEILPATLSKELLQGLLREKLGFNGVIVTDATPMVGFTASMARSEALPACIMAGCDMILFNKDIREDYQFIRDALKDGRLTRERLDEAVLRILAMKAAMKLPEKKAEGTLVPEISALSDVGCNEHKEWTAKCADEAVTLVKDTQNLLPISAEKYKKIRLYYIEDRVGGGFKDGDSQIAAFKDLLEKEGFEVSVYDYSKPDFYEMFEAGVSYAKDKFDLAIYVACIDTASNQSVRRIDWVHLMAADAPWFVDEIPTMFISVANPYHLVDVPMVKTFINAYTPTKEVCQQVVEKVMGRSSFKGKSPIDPFCNIWGSRF</sequence>
<dbReference type="GO" id="GO:0009254">
    <property type="term" value="P:peptidoglycan turnover"/>
    <property type="evidence" value="ECO:0007669"/>
    <property type="project" value="TreeGrafter"/>
</dbReference>
<organism evidence="7 8">
    <name type="scientific">Pseudobutyrivibrio ruminis</name>
    <dbReference type="NCBI Taxonomy" id="46206"/>
    <lineage>
        <taxon>Bacteria</taxon>
        <taxon>Bacillati</taxon>
        <taxon>Bacillota</taxon>
        <taxon>Clostridia</taxon>
        <taxon>Lachnospirales</taxon>
        <taxon>Lachnospiraceae</taxon>
        <taxon>Pseudobutyrivibrio</taxon>
    </lineage>
</organism>
<comment type="similarity">
    <text evidence="2">Belongs to the glycosyl hydrolase 3 family.</text>
</comment>
<keyword evidence="4" id="KW-0378">Hydrolase</keyword>
<dbReference type="Proteomes" id="UP000182321">
    <property type="component" value="Unassembled WGS sequence"/>
</dbReference>
<dbReference type="InterPro" id="IPR017853">
    <property type="entry name" value="GH"/>
</dbReference>
<feature type="domain" description="Glycoside hydrolase family 3 N-terminal" evidence="6">
    <location>
        <begin position="32"/>
        <end position="350"/>
    </location>
</feature>
<dbReference type="PANTHER" id="PTHR30480">
    <property type="entry name" value="BETA-HEXOSAMINIDASE-RELATED"/>
    <property type="match status" value="1"/>
</dbReference>
<keyword evidence="8" id="KW-1185">Reference proteome</keyword>
<accession>A0A1H7L3P5</accession>
<dbReference type="GO" id="GO:0004563">
    <property type="term" value="F:beta-N-acetylhexosaminidase activity"/>
    <property type="evidence" value="ECO:0007669"/>
    <property type="project" value="UniProtKB-EC"/>
</dbReference>
<proteinExistence type="inferred from homology"/>
<dbReference type="InterPro" id="IPR050226">
    <property type="entry name" value="NagZ_Beta-hexosaminidase"/>
</dbReference>
<evidence type="ECO:0000256" key="4">
    <source>
        <dbReference type="ARBA" id="ARBA00022801"/>
    </source>
</evidence>
<dbReference type="PANTHER" id="PTHR30480:SF13">
    <property type="entry name" value="BETA-HEXOSAMINIDASE"/>
    <property type="match status" value="1"/>
</dbReference>
<gene>
    <name evidence="7" type="ORF">SAMN02910377_02217</name>
</gene>
<keyword evidence="5" id="KW-0326">Glycosidase</keyword>
<dbReference type="SUPFAM" id="SSF51445">
    <property type="entry name" value="(Trans)glycosidases"/>
    <property type="match status" value="1"/>
</dbReference>
<evidence type="ECO:0000256" key="2">
    <source>
        <dbReference type="ARBA" id="ARBA00005336"/>
    </source>
</evidence>
<dbReference type="AlphaFoldDB" id="A0A1H7L3P5"/>
<dbReference type="Gene3D" id="3.40.50.1700">
    <property type="entry name" value="Glycoside hydrolase family 3 C-terminal domain"/>
    <property type="match status" value="1"/>
</dbReference>
<dbReference type="InterPro" id="IPR001764">
    <property type="entry name" value="Glyco_hydro_3_N"/>
</dbReference>
<evidence type="ECO:0000256" key="1">
    <source>
        <dbReference type="ARBA" id="ARBA00001231"/>
    </source>
</evidence>
<dbReference type="Pfam" id="PF00933">
    <property type="entry name" value="Glyco_hydro_3"/>
    <property type="match status" value="1"/>
</dbReference>
<evidence type="ECO:0000256" key="5">
    <source>
        <dbReference type="ARBA" id="ARBA00023295"/>
    </source>
</evidence>
<protein>
    <recommendedName>
        <fullName evidence="3">beta-N-acetylhexosaminidase</fullName>
        <ecNumber evidence="3">3.2.1.52</ecNumber>
    </recommendedName>
</protein>
<evidence type="ECO:0000313" key="7">
    <source>
        <dbReference type="EMBL" id="SEK92887.1"/>
    </source>
</evidence>
<evidence type="ECO:0000259" key="6">
    <source>
        <dbReference type="Pfam" id="PF00933"/>
    </source>
</evidence>
<evidence type="ECO:0000256" key="3">
    <source>
        <dbReference type="ARBA" id="ARBA00012663"/>
    </source>
</evidence>
<dbReference type="RefSeq" id="WP_074791775.1">
    <property type="nucleotide sequence ID" value="NZ_FNZX01000014.1"/>
</dbReference>
<dbReference type="InterPro" id="IPR036962">
    <property type="entry name" value="Glyco_hydro_3_N_sf"/>
</dbReference>
<reference evidence="8" key="1">
    <citation type="submission" date="2016-10" db="EMBL/GenBank/DDBJ databases">
        <authorList>
            <person name="Varghese N."/>
            <person name="Submissions S."/>
        </authorList>
    </citation>
    <scope>NUCLEOTIDE SEQUENCE [LARGE SCALE GENOMIC DNA]</scope>
    <source>
        <strain evidence="8">ACV-9</strain>
    </source>
</reference>
<dbReference type="Gene3D" id="3.20.20.300">
    <property type="entry name" value="Glycoside hydrolase, family 3, N-terminal domain"/>
    <property type="match status" value="1"/>
</dbReference>
<dbReference type="PRINTS" id="PR00133">
    <property type="entry name" value="GLHYDRLASE3"/>
</dbReference>
<comment type="catalytic activity">
    <reaction evidence="1">
        <text>Hydrolysis of terminal non-reducing N-acetyl-D-hexosamine residues in N-acetyl-beta-D-hexosaminides.</text>
        <dbReference type="EC" id="3.2.1.52"/>
    </reaction>
</comment>
<evidence type="ECO:0000313" key="8">
    <source>
        <dbReference type="Proteomes" id="UP000182321"/>
    </source>
</evidence>
<dbReference type="EC" id="3.2.1.52" evidence="3"/>
<dbReference type="GO" id="GO:0005975">
    <property type="term" value="P:carbohydrate metabolic process"/>
    <property type="evidence" value="ECO:0007669"/>
    <property type="project" value="InterPro"/>
</dbReference>
<dbReference type="InterPro" id="IPR036881">
    <property type="entry name" value="Glyco_hydro_3_C_sf"/>
</dbReference>